<proteinExistence type="predicted"/>
<keyword evidence="2" id="KW-1185">Reference proteome</keyword>
<evidence type="ECO:0000313" key="1">
    <source>
        <dbReference type="EMBL" id="EEA04734.1"/>
    </source>
</evidence>
<reference evidence="1" key="1">
    <citation type="submission" date="2008-06" db="EMBL/GenBank/DDBJ databases">
        <authorList>
            <person name="Lorenzi H."/>
            <person name="Inman J."/>
            <person name="Miller J."/>
            <person name="Schobel S."/>
            <person name="Amedeo P."/>
            <person name="Caler E.V."/>
            <person name="da Silva J."/>
        </authorList>
    </citation>
    <scope>NUCLEOTIDE SEQUENCE [LARGE SCALE GENOMIC DNA]</scope>
    <source>
        <strain evidence="1">RN66</strain>
    </source>
</reference>
<gene>
    <name evidence="1" type="ORF">CMU_037990</name>
</gene>
<organism evidence="1 2">
    <name type="scientific">Cryptosporidium muris (strain RN66)</name>
    <dbReference type="NCBI Taxonomy" id="441375"/>
    <lineage>
        <taxon>Eukaryota</taxon>
        <taxon>Sar</taxon>
        <taxon>Alveolata</taxon>
        <taxon>Apicomplexa</taxon>
        <taxon>Conoidasida</taxon>
        <taxon>Coccidia</taxon>
        <taxon>Eucoccidiorida</taxon>
        <taxon>Eimeriorina</taxon>
        <taxon>Cryptosporidiidae</taxon>
        <taxon>Cryptosporidium</taxon>
    </lineage>
</organism>
<evidence type="ECO:0000313" key="2">
    <source>
        <dbReference type="Proteomes" id="UP000001460"/>
    </source>
</evidence>
<dbReference type="OrthoDB" id="342462at2759"/>
<accession>B6A943</accession>
<name>B6A943_CRYMR</name>
<dbReference type="EMBL" id="DS989726">
    <property type="protein sequence ID" value="EEA04734.1"/>
    <property type="molecule type" value="Genomic_DNA"/>
</dbReference>
<sequence>MGMISNKTVIFLFYIIFIISDIDVVYSSLFRFTNFPRKRIESQQLKIDAELQSVSSTDGSIANYNFLNSNNISVVEAILFPSYAVLKNTVNGYYCSGMYPKDHINFSIQNKLTFNVNYWEDGYTSQYLIIATPNGIICMLPYTSEIDFVSVETETNSKFSLYIGAYQPNTEQIITQTSLNNYVSSCKLSLYLECYSNNITLSIPDPLYKSGLQINLFSSVYIYSNNGILSNYIFYDTKLSLELFNVMITADSIGIEYCQQQTWGNLGNNTGLKNMYFIFKLNFVFQNQNLYVISDTGVTILHIQLKSDFIGIGKIYLPSNSALFNVKPFSTTPISIFNKASIYGFSRSNFITDSQTILGFNENFPFENNLHINIKLNIQEYYVNESFTICTLKFYYISNSSDSFINIDLTDQLMIPSIQIIVFRDYVAVEDSFTRNVYTAIVPETTISNLNIQLQGISSKNIVQILYEMDNQWFLICELSLEYYFSRISLIANYTEKSPISVKYLGSDNENSIITNYSKSIPKYSEVNGDTCILYPMSSCSSLNVNLTIPATSTTELDFELKGFSSIQNITIALNNLENISRFEKCQWNLISKGKVVYELSLLQTAILLTYSITGLSSSGPLINFISLYTTKFILSLIWYNNIIYAIDTSSGLVYANITEIKEYPVDSIKSICYKDVISITYNSSAVFSPDKKYTYSSYILGQYQECNFFNQCNSGAYICPGSNVSQLCSDFEYLAIIYNGTLPSINNQTELGILPDTRSMFIVGSTTEIYYIINVFGTYLALYDVVNGYSCYNTAPLGIELSSSIFLSLGIFITQSSQVQLLLSVENFTSILCTIPLNKNLTDLYYFKSISNEFNTNIGNITMIPNKKNIISNYSISVSPNNSATPKLNAFIPVKAFSVTLPTALSIYTAIRFNLTIQPSEYSEISISISFGNSKNIEIAGLHILAANTSSILLYSSNQRIGTISGYGQIDNSKSECFADFLKQNTFEFLIGIANHKSDELEIPYLYMVCCNNIVTKILLGNLNIENISVSSSGISNILINFVNGFVPPPTSYEQGNLTNPLASYKNECSLNISNVISYCLTRSVTFNSNSSNKAYLSLNYEVTSYFMISNNIKIVYNNNTFFWGISLETNNSMTIFMILFNETNLGVVNLLTKEEIWNFYPNNIFVYPLNWIAVSINKISGFIRFSLDSQTFGLFPDYSAQSHTIVKITILGNNSWGIFQGQQQSHIVNLITYPFLYHGYTECSFNNLCSLDSTLNCIGVSFSGLCPYPPPNQLIYMFKIRSNTLSFINSGEYGYRFKLPNLIYAFNINDGFSNIFSFYFFKTYASLQYLNDGSSCHNLYGSNHQPITTNSLNRYFEWSFSIGLDTITLYAKFDNSKISEICSLNITSISNLRFNILYPVGLNSGIINGTLVNLGSISIIPKKSINQVSGNMCSLYMFNICPIEKDTQVGISPYGTILENNFVFIFNITYNSEDIYIIDLLGIKNSLGSQFSIAKLEINGLNLTLTGGQNNIIFLNYNIKDPIDFKSTLLVYIYVDSSYKNLIVASLLANNETNNLGLNQRIQKRDISYPGTMVGISVPLIGNITHISSRSLNTFPPQVLLSNWIASNQIIKSSYMHTICDLSVNQNNWCIGINATISDTKLDNSIVWLNFTFSDQSSSSQNQTVFSTTYELWNDNDVLLSLKFNKTKIILRNLKTSEVFTSFYTNEALLFPGDMIIIGISIYNETNELVHIINENKQVLVSAKISNQIINSIQNITRVGNSKNKIFTSYMLQYNVTNMTSYLVDGYYTCSLDSTCSIQSTSCSGQALLNPCPIPFDGIYWSIESVIMNSGMNNSTENILSLYLQYPELLSIYAMNNGNSDTIIFYFFKDRMAMQDLENNLVCEGPYINNENITNGTKIVWTIGIDSNNMIYLGISDIEDSKNYTVCSFGFSKEIGYFVKLYPHSSYPSYSTFTQNGAGFNSGGYTPTSNLTTGSYNPTYNEVTKRYMTKNPYGINAPYLPVGIPYIPINSSDILPGYIYNKASNQYQLNSNLTNNNFNSRNTRNISSKYPNNLFFPKTILYGKNKCNLQLFRLCNSTSVIIEVPSSILKKNWTIFTMISTGIPSEPSQRYGNYQYLFKNSLGQVVFKLVINDTAIRLFDGNGTIKTAVAPQCGPYCSTYPGGFFSFWLDYDSISNLYFISINYNKEYLLNFEATEQNSFVQIDGCCSQDTFNIWQFVNQVTIPNVVATTTTTATPWYKDIKDNCILMSNSTTPCSGYNLTIEPYFNQGNILWINFTIPNSSSSIVADNYYLHSGFTFLTHKNKIFDLHFNQTSLYLNLNANNEVYTSFWTNESLIFKNMNKRLGITWNSEGFYILNSKYQSLISIPLLLNSNNYSFSYVYPLNEHQYLLSNYSISNNFYLPGEILFQGYSTCSFESLCKPNELQCSAQAALNLCPYIKDGMFWKIDTFVYDTFINNGTWGSMFELPDLYMAYTVSNSVRDSLVIYIFNNRLALQDLINNISCSGPYPNGQTLVNGTKIIWTLGIDSNSLLYLGVFRQDKDTQMTVCAIPYKTSEMGPFSIISPKGFAPSVSKFIQYRRGFKNGGFQPTAETGNGWYNPQYNSSSRSYDTNSVYNTSRSFFPVGIHEVLEDRNVVNTIKGYHYNRTTNQFNKNKNNTKAEINPSQPLKVMNGINECNLYMFESCNGTSVILQPNGIYFKAGWGLFIMISTGIPSSISDTLQFNYEYIFLDEGNNKVLSLILKDDEVIFSNLINGQYKIAGSPQCGPYCSTYPNGYFTFWVILDEISNNYYITVDGNQQYLLHLDATGASFNKIVPCCGNSVNNSFNIWQLTNNINIPSILVTTTTTAITIATTIITTTTTTQEASNRLEPDGGCLLQQNSVCVGKYGYFVNSNPSTSWKKGIAVTLSFKLKDEYTDRQLIANKNIDSFTSLEVILASIYLEENDKNVAFILLTPTNIKLVIGNYSYISQYSNGTIYDIGDIMTITLVNSDSVLYILDYSGFALIQYPGFNNMPEILIKKITFNKIYSSVTSVNFSVNNYTGFPYVLLDGYLYGSITPYCDIPESSVVSQSVKGLCQYPKSKMLWTINTTIVDSNFSTSNYGMIYSGKDLLGAFALNNGLYDTIAFLFYENRVNMVNLINNQTCSSFYPYNEIISINSTITWSIGFDKDSIFLNMNDPNTGTDPFLLCSLIYDSNLSPFVYFLPKGYKPNPSMLFIQQSDAYSPLKYIQTHKSDPIYNQGALSAQILINNFNYYFEQQISFGSFIQFQKVFLAAIKISLKRGTYSDVQIQSIIPSNIKIINIENSPKFKTSTADMLITFNIYPTIYYSLRELAIDLTSQVIFNPISIFNNIFSWIIFNTLSLEFSPELDKILQISPCTSTNTKQNSLQNIIEQYGIYLNVDVPNGAIIGFISFNYPVPNNIYSLEYQSFVRLFVNSLADSLMIPISKVGVIAVADTPPKYDIEGFGVIKFFFVSTPTNPTPKIANRLALTLSNPLSGFSRALNWTQIDLGECSLKVSTYLYQ</sequence>
<dbReference type="Proteomes" id="UP000001460">
    <property type="component" value="Unassembled WGS sequence"/>
</dbReference>
<protein>
    <submittedName>
        <fullName evidence="1">Uncharacterized protein</fullName>
    </submittedName>
</protein>
<dbReference type="GeneID" id="6994268"/>
<dbReference type="VEuPathDB" id="CryptoDB:CMU_037990"/>
<dbReference type="RefSeq" id="XP_002139083.1">
    <property type="nucleotide sequence ID" value="XM_002139047.1"/>
</dbReference>